<feature type="compositionally biased region" description="Polar residues" evidence="1">
    <location>
        <begin position="299"/>
        <end position="310"/>
    </location>
</feature>
<evidence type="ECO:0000313" key="2">
    <source>
        <dbReference type="EMBL" id="KAF2154025.1"/>
    </source>
</evidence>
<protein>
    <submittedName>
        <fullName evidence="2">Uncharacterized protein</fullName>
    </submittedName>
</protein>
<feature type="compositionally biased region" description="Basic and acidic residues" evidence="1">
    <location>
        <begin position="314"/>
        <end position="326"/>
    </location>
</feature>
<keyword evidence="3" id="KW-1185">Reference proteome</keyword>
<evidence type="ECO:0000313" key="3">
    <source>
        <dbReference type="Proteomes" id="UP000799439"/>
    </source>
</evidence>
<feature type="region of interest" description="Disordered" evidence="1">
    <location>
        <begin position="292"/>
        <end position="326"/>
    </location>
</feature>
<feature type="region of interest" description="Disordered" evidence="1">
    <location>
        <begin position="340"/>
        <end position="435"/>
    </location>
</feature>
<name>A0A9P4J4M8_9PEZI</name>
<evidence type="ECO:0000256" key="1">
    <source>
        <dbReference type="SAM" id="MobiDB-lite"/>
    </source>
</evidence>
<gene>
    <name evidence="2" type="ORF">K461DRAFT_292709</name>
</gene>
<dbReference type="EMBL" id="ML996084">
    <property type="protein sequence ID" value="KAF2154025.1"/>
    <property type="molecule type" value="Genomic_DNA"/>
</dbReference>
<organism evidence="2 3">
    <name type="scientific">Myriangium duriaei CBS 260.36</name>
    <dbReference type="NCBI Taxonomy" id="1168546"/>
    <lineage>
        <taxon>Eukaryota</taxon>
        <taxon>Fungi</taxon>
        <taxon>Dikarya</taxon>
        <taxon>Ascomycota</taxon>
        <taxon>Pezizomycotina</taxon>
        <taxon>Dothideomycetes</taxon>
        <taxon>Dothideomycetidae</taxon>
        <taxon>Myriangiales</taxon>
        <taxon>Myriangiaceae</taxon>
        <taxon>Myriangium</taxon>
    </lineage>
</organism>
<feature type="region of interest" description="Disordered" evidence="1">
    <location>
        <begin position="469"/>
        <end position="771"/>
    </location>
</feature>
<feature type="compositionally biased region" description="Acidic residues" evidence="1">
    <location>
        <begin position="499"/>
        <end position="509"/>
    </location>
</feature>
<feature type="compositionally biased region" description="Acidic residues" evidence="1">
    <location>
        <begin position="204"/>
        <end position="228"/>
    </location>
</feature>
<dbReference type="OrthoDB" id="4207369at2759"/>
<feature type="region of interest" description="Disordered" evidence="1">
    <location>
        <begin position="148"/>
        <end position="279"/>
    </location>
</feature>
<feature type="compositionally biased region" description="Polar residues" evidence="1">
    <location>
        <begin position="538"/>
        <end position="547"/>
    </location>
</feature>
<feature type="compositionally biased region" description="Basic and acidic residues" evidence="1">
    <location>
        <begin position="347"/>
        <end position="359"/>
    </location>
</feature>
<sequence length="771" mass="82769">MSDASEETPSASAAGGFATTSWSVSDAAGLLSIQMPAKRVVRAWDRQPHIPHASSGAISRAGQGTRKVWRRVRMPTFGSSAGELARSFISSTGPWGAKGMSPKKAVKKLCMQNEFGREWKMTEWDGVKGGHARKAVSRPPIVLRSGTVIDPDFVVDEPTKHQGPGSEDNETEEEDEILEVKEEQQPNFGGEESSPDANACDLTPENEWEDVDSEDDADAHDEDPEMQAEESHPHVLDESAFFNLQAERATQATQATQPLDADNKEDISPTNEAVDSPFSELDVTSPIKPAVEIPALQIPPQTGRSTSAPPTETAAKEERPRPRISDDTAILHAFLSRAAASKKPTIARRESLTNRRDSGMVRQALASPAKPEVLAELDTNSPLPQKAARPEAGEESSESLAATEKPRLPCKVIDEQEDEKPARRSSRSRVKPSLLLDQITAPAKAAPNKITIRGPMDAVPLKRSEVQELAAQTRSNTRKNKGQSVMPLVRLSKLAGEPLVDEDKVETDSESNGQGKNVRWDETLEYFSKAPEEASEADPSSNGSQEEQANEAPSSPNKSRSSRRAKIVKPDTPTPVSQDEAGQAPAASSKPAPAKRRSRIATPAKGLLSRAALLPDDVMSDTPPAEAAPTPVPSKKPPTRSLPTPKRTTTTPVQAQPKALPAAAPQPAALASPEKKPAQPKLHGIPVFAPRLDTSRSLPMPSLSFEDALARDASAPPASRRSVARSVGQEAPGLSSPAKRRRRMAPQGKDEEAGPMVGLSSPAKRRRGVVI</sequence>
<comment type="caution">
    <text evidence="2">The sequence shown here is derived from an EMBL/GenBank/DDBJ whole genome shotgun (WGS) entry which is preliminary data.</text>
</comment>
<feature type="compositionally biased region" description="Acidic residues" evidence="1">
    <location>
        <begin position="167"/>
        <end position="177"/>
    </location>
</feature>
<feature type="compositionally biased region" description="Low complexity" evidence="1">
    <location>
        <begin position="654"/>
        <end position="671"/>
    </location>
</feature>
<reference evidence="2" key="1">
    <citation type="journal article" date="2020" name="Stud. Mycol.">
        <title>101 Dothideomycetes genomes: a test case for predicting lifestyles and emergence of pathogens.</title>
        <authorList>
            <person name="Haridas S."/>
            <person name="Albert R."/>
            <person name="Binder M."/>
            <person name="Bloem J."/>
            <person name="Labutti K."/>
            <person name="Salamov A."/>
            <person name="Andreopoulos B."/>
            <person name="Baker S."/>
            <person name="Barry K."/>
            <person name="Bills G."/>
            <person name="Bluhm B."/>
            <person name="Cannon C."/>
            <person name="Castanera R."/>
            <person name="Culley D."/>
            <person name="Daum C."/>
            <person name="Ezra D."/>
            <person name="Gonzalez J."/>
            <person name="Henrissat B."/>
            <person name="Kuo A."/>
            <person name="Liang C."/>
            <person name="Lipzen A."/>
            <person name="Lutzoni F."/>
            <person name="Magnuson J."/>
            <person name="Mondo S."/>
            <person name="Nolan M."/>
            <person name="Ohm R."/>
            <person name="Pangilinan J."/>
            <person name="Park H.-J."/>
            <person name="Ramirez L."/>
            <person name="Alfaro M."/>
            <person name="Sun H."/>
            <person name="Tritt A."/>
            <person name="Yoshinaga Y."/>
            <person name="Zwiers L.-H."/>
            <person name="Turgeon B."/>
            <person name="Goodwin S."/>
            <person name="Spatafora J."/>
            <person name="Crous P."/>
            <person name="Grigoriev I."/>
        </authorList>
    </citation>
    <scope>NUCLEOTIDE SEQUENCE</scope>
    <source>
        <strain evidence="2">CBS 260.36</strain>
    </source>
</reference>
<proteinExistence type="predicted"/>
<dbReference type="AlphaFoldDB" id="A0A9P4J4M8"/>
<accession>A0A9P4J4M8</accession>
<dbReference type="Proteomes" id="UP000799439">
    <property type="component" value="Unassembled WGS sequence"/>
</dbReference>
<feature type="compositionally biased region" description="Low complexity" evidence="1">
    <location>
        <begin position="711"/>
        <end position="727"/>
    </location>
</feature>